<keyword evidence="3" id="KW-1185">Reference proteome</keyword>
<evidence type="ECO:0000313" key="2">
    <source>
        <dbReference type="EMBL" id="GIG45211.1"/>
    </source>
</evidence>
<organism evidence="2 3">
    <name type="scientific">Dactylosporangium siamense</name>
    <dbReference type="NCBI Taxonomy" id="685454"/>
    <lineage>
        <taxon>Bacteria</taxon>
        <taxon>Bacillati</taxon>
        <taxon>Actinomycetota</taxon>
        <taxon>Actinomycetes</taxon>
        <taxon>Micromonosporales</taxon>
        <taxon>Micromonosporaceae</taxon>
        <taxon>Dactylosporangium</taxon>
    </lineage>
</organism>
<dbReference type="Pfam" id="PF00702">
    <property type="entry name" value="Hydrolase"/>
    <property type="match status" value="1"/>
</dbReference>
<dbReference type="InterPro" id="IPR023214">
    <property type="entry name" value="HAD_sf"/>
</dbReference>
<dbReference type="SFLD" id="SFLDS00003">
    <property type="entry name" value="Haloacid_Dehalogenase"/>
    <property type="match status" value="1"/>
</dbReference>
<dbReference type="PANTHER" id="PTHR43316">
    <property type="entry name" value="HYDROLASE, HALOACID DELAHOGENASE-RELATED"/>
    <property type="match status" value="1"/>
</dbReference>
<evidence type="ECO:0000313" key="3">
    <source>
        <dbReference type="Proteomes" id="UP000660611"/>
    </source>
</evidence>
<evidence type="ECO:0008006" key="4">
    <source>
        <dbReference type="Google" id="ProtNLM"/>
    </source>
</evidence>
<reference evidence="2" key="1">
    <citation type="submission" date="2021-01" db="EMBL/GenBank/DDBJ databases">
        <title>Whole genome shotgun sequence of Dactylosporangium siamense NBRC 106093.</title>
        <authorList>
            <person name="Komaki H."/>
            <person name="Tamura T."/>
        </authorList>
    </citation>
    <scope>NUCLEOTIDE SEQUENCE</scope>
    <source>
        <strain evidence="2">NBRC 106093</strain>
    </source>
</reference>
<dbReference type="InterPro" id="IPR051540">
    <property type="entry name" value="S-2-haloacid_dehalogenase"/>
</dbReference>
<keyword evidence="1" id="KW-0378">Hydrolase</keyword>
<accession>A0A919PI28</accession>
<dbReference type="AlphaFoldDB" id="A0A919PI28"/>
<dbReference type="GO" id="GO:0016787">
    <property type="term" value="F:hydrolase activity"/>
    <property type="evidence" value="ECO:0007669"/>
    <property type="project" value="UniProtKB-KW"/>
</dbReference>
<comment type="caution">
    <text evidence="2">The sequence shown here is derived from an EMBL/GenBank/DDBJ whole genome shotgun (WGS) entry which is preliminary data.</text>
</comment>
<dbReference type="Proteomes" id="UP000660611">
    <property type="component" value="Unassembled WGS sequence"/>
</dbReference>
<dbReference type="RefSeq" id="WP_203847138.1">
    <property type="nucleotide sequence ID" value="NZ_BAAAVW010000009.1"/>
</dbReference>
<protein>
    <recommendedName>
        <fullName evidence="4">HAD family hydrolase</fullName>
    </recommendedName>
</protein>
<dbReference type="Gene3D" id="3.40.50.1000">
    <property type="entry name" value="HAD superfamily/HAD-like"/>
    <property type="match status" value="1"/>
</dbReference>
<name>A0A919PI28_9ACTN</name>
<dbReference type="EMBL" id="BONQ01000050">
    <property type="protein sequence ID" value="GIG45211.1"/>
    <property type="molecule type" value="Genomic_DNA"/>
</dbReference>
<dbReference type="InterPro" id="IPR036412">
    <property type="entry name" value="HAD-like_sf"/>
</dbReference>
<dbReference type="PANTHER" id="PTHR43316:SF3">
    <property type="entry name" value="HALOACID DEHALOGENASE, TYPE II (AFU_ORTHOLOGUE AFUA_2G07750)-RELATED"/>
    <property type="match status" value="1"/>
</dbReference>
<sequence>MAFLRAVVFDVGETVIDETAEYGLWADWLGVPRHTFSAVFGAVIARGGDSRETFQLFKPGFDLARERELRAAAGHPELFTEADVYADVRPCVAALRAQHLFVGLAGNQSVRAGANVRSLGLPVIGTSAEWGVEKPAVAFFERLLAETNCEPDEILYVGDRLDNDIRPAQALNIQTAALRRGPWGHVLRGEEALRRCLFRLDSLVELPDLVAAHNARAGGRDRHAR</sequence>
<dbReference type="SFLD" id="SFLDG01129">
    <property type="entry name" value="C1.5:_HAD__Beta-PGM__Phosphata"/>
    <property type="match status" value="1"/>
</dbReference>
<proteinExistence type="predicted"/>
<evidence type="ECO:0000256" key="1">
    <source>
        <dbReference type="ARBA" id="ARBA00022801"/>
    </source>
</evidence>
<gene>
    <name evidence="2" type="ORF">Dsi01nite_032520</name>
</gene>
<dbReference type="SUPFAM" id="SSF56784">
    <property type="entry name" value="HAD-like"/>
    <property type="match status" value="1"/>
</dbReference>